<dbReference type="Pfam" id="PF01381">
    <property type="entry name" value="HTH_3"/>
    <property type="match status" value="1"/>
</dbReference>
<dbReference type="STRING" id="1173584.SAMN05444851_2540"/>
<dbReference type="PROSITE" id="PS50943">
    <property type="entry name" value="HTH_CROC1"/>
    <property type="match status" value="1"/>
</dbReference>
<dbReference type="SMART" id="SM00530">
    <property type="entry name" value="HTH_XRE"/>
    <property type="match status" value="1"/>
</dbReference>
<gene>
    <name evidence="2" type="ORF">SAMN05444851_2540</name>
</gene>
<feature type="domain" description="HTH cro/C1-type" evidence="1">
    <location>
        <begin position="11"/>
        <end position="65"/>
    </location>
</feature>
<dbReference type="AlphaFoldDB" id="A0A1I0QG84"/>
<dbReference type="RefSeq" id="WP_091431058.1">
    <property type="nucleotide sequence ID" value="NZ_FOJB01000001.1"/>
</dbReference>
<sequence>MPQSRLTGSRIRERRLFLGQKQSALAAAVGISAAYLNLIEHNRRRAGGKLLQDIARELNTDPRSLTEGAEVALLGALQEAGQRMPELAPELHRSEDLAGRFPGWSALVAAQHQRIRDLEQLVEALSDRLTHDPELAASLHEVISAVTAIRSTVGILTGGGDIDPEWKLRFMGNMRDEGRRLSNAAQGLVQYLDAGADRDMAPVVPGEELSAFLDRRDHHLPELEGLDGATPDQVAARIDALIAQVDSLQTSSAKDVTRHHFQQYVEDAAAMPLSVFQKVRTETAGDPSQLAVHFHQSLPAVMRRLAFVPAGDDHQAVGLVSCDGSGALFLRKPLPGFSLPRFGAACSYWPLYQALSRPGHPLRTVVEMPGPTPRRFLCQAICLPREALRFDLPPVHEAFMLIEPLDETRTSNLEGPVLPVGSSCRLCPRRECAARREASLLSADPT</sequence>
<dbReference type="InterPro" id="IPR018653">
    <property type="entry name" value="ScfR_C"/>
</dbReference>
<reference evidence="2 3" key="1">
    <citation type="submission" date="2016-10" db="EMBL/GenBank/DDBJ databases">
        <authorList>
            <person name="de Groot N.N."/>
        </authorList>
    </citation>
    <scope>NUCLEOTIDE SEQUENCE [LARGE SCALE GENOMIC DNA]</scope>
    <source>
        <strain evidence="2 3">DSM 29439</strain>
    </source>
</reference>
<dbReference type="InterPro" id="IPR010982">
    <property type="entry name" value="Lambda_DNA-bd_dom_sf"/>
</dbReference>
<dbReference type="CDD" id="cd00093">
    <property type="entry name" value="HTH_XRE"/>
    <property type="match status" value="1"/>
</dbReference>
<dbReference type="GO" id="GO:0003677">
    <property type="term" value="F:DNA binding"/>
    <property type="evidence" value="ECO:0007669"/>
    <property type="project" value="InterPro"/>
</dbReference>
<dbReference type="Gene3D" id="1.10.260.40">
    <property type="entry name" value="lambda repressor-like DNA-binding domains"/>
    <property type="match status" value="1"/>
</dbReference>
<protein>
    <recommendedName>
        <fullName evidence="1">HTH cro/C1-type domain-containing protein</fullName>
    </recommendedName>
</protein>
<dbReference type="Proteomes" id="UP000199650">
    <property type="component" value="Unassembled WGS sequence"/>
</dbReference>
<evidence type="ECO:0000313" key="2">
    <source>
        <dbReference type="EMBL" id="SEW26116.1"/>
    </source>
</evidence>
<dbReference type="Pfam" id="PF09856">
    <property type="entry name" value="ScfRs"/>
    <property type="match status" value="1"/>
</dbReference>
<accession>A0A1I0QG84</accession>
<dbReference type="EMBL" id="FOJB01000001">
    <property type="protein sequence ID" value="SEW26116.1"/>
    <property type="molecule type" value="Genomic_DNA"/>
</dbReference>
<dbReference type="InterPro" id="IPR001387">
    <property type="entry name" value="Cro/C1-type_HTH"/>
</dbReference>
<dbReference type="OrthoDB" id="7790108at2"/>
<evidence type="ECO:0000259" key="1">
    <source>
        <dbReference type="PROSITE" id="PS50943"/>
    </source>
</evidence>
<organism evidence="2 3">
    <name type="scientific">Aliiroseovarius sediminilitoris</name>
    <dbReference type="NCBI Taxonomy" id="1173584"/>
    <lineage>
        <taxon>Bacteria</taxon>
        <taxon>Pseudomonadati</taxon>
        <taxon>Pseudomonadota</taxon>
        <taxon>Alphaproteobacteria</taxon>
        <taxon>Rhodobacterales</taxon>
        <taxon>Paracoccaceae</taxon>
        <taxon>Aliiroseovarius</taxon>
    </lineage>
</organism>
<proteinExistence type="predicted"/>
<evidence type="ECO:0000313" key="3">
    <source>
        <dbReference type="Proteomes" id="UP000199650"/>
    </source>
</evidence>
<dbReference type="SUPFAM" id="SSF47413">
    <property type="entry name" value="lambda repressor-like DNA-binding domains"/>
    <property type="match status" value="1"/>
</dbReference>
<keyword evidence="3" id="KW-1185">Reference proteome</keyword>
<name>A0A1I0QG84_9RHOB</name>